<reference evidence="1 2" key="1">
    <citation type="journal article" date="2008" name="Nature">
        <title>The genome of the model beetle and pest Tribolium castaneum.</title>
        <authorList>
            <consortium name="Tribolium Genome Sequencing Consortium"/>
            <person name="Richards S."/>
            <person name="Gibbs R.A."/>
            <person name="Weinstock G.M."/>
            <person name="Brown S.J."/>
            <person name="Denell R."/>
            <person name="Beeman R.W."/>
            <person name="Gibbs R."/>
            <person name="Beeman R.W."/>
            <person name="Brown S.J."/>
            <person name="Bucher G."/>
            <person name="Friedrich M."/>
            <person name="Grimmelikhuijzen C.J."/>
            <person name="Klingler M."/>
            <person name="Lorenzen M."/>
            <person name="Richards S."/>
            <person name="Roth S."/>
            <person name="Schroder R."/>
            <person name="Tautz D."/>
            <person name="Zdobnov E.M."/>
            <person name="Muzny D."/>
            <person name="Gibbs R.A."/>
            <person name="Weinstock G.M."/>
            <person name="Attaway T."/>
            <person name="Bell S."/>
            <person name="Buhay C.J."/>
            <person name="Chandrabose M.N."/>
            <person name="Chavez D."/>
            <person name="Clerk-Blankenburg K.P."/>
            <person name="Cree A."/>
            <person name="Dao M."/>
            <person name="Davis C."/>
            <person name="Chacko J."/>
            <person name="Dinh H."/>
            <person name="Dugan-Rocha S."/>
            <person name="Fowler G."/>
            <person name="Garner T.T."/>
            <person name="Garnes J."/>
            <person name="Gnirke A."/>
            <person name="Hawes A."/>
            <person name="Hernandez J."/>
            <person name="Hines S."/>
            <person name="Holder M."/>
            <person name="Hume J."/>
            <person name="Jhangiani S.N."/>
            <person name="Joshi V."/>
            <person name="Khan Z.M."/>
            <person name="Jackson L."/>
            <person name="Kovar C."/>
            <person name="Kowis A."/>
            <person name="Lee S."/>
            <person name="Lewis L.R."/>
            <person name="Margolis J."/>
            <person name="Morgan M."/>
            <person name="Nazareth L.V."/>
            <person name="Nguyen N."/>
            <person name="Okwuonu G."/>
            <person name="Parker D."/>
            <person name="Richards S."/>
            <person name="Ruiz S.J."/>
            <person name="Santibanez J."/>
            <person name="Savard J."/>
            <person name="Scherer S.E."/>
            <person name="Schneider B."/>
            <person name="Sodergren E."/>
            <person name="Tautz D."/>
            <person name="Vattahil S."/>
            <person name="Villasana D."/>
            <person name="White C.S."/>
            <person name="Wright R."/>
            <person name="Park Y."/>
            <person name="Beeman R.W."/>
            <person name="Lord J."/>
            <person name="Oppert B."/>
            <person name="Lorenzen M."/>
            <person name="Brown S."/>
            <person name="Wang L."/>
            <person name="Savard J."/>
            <person name="Tautz D."/>
            <person name="Richards S."/>
            <person name="Weinstock G."/>
            <person name="Gibbs R.A."/>
            <person name="Liu Y."/>
            <person name="Worley K."/>
            <person name="Weinstock G."/>
            <person name="Elsik C.G."/>
            <person name="Reese J.T."/>
            <person name="Elhaik E."/>
            <person name="Landan G."/>
            <person name="Graur D."/>
            <person name="Arensburger P."/>
            <person name="Atkinson P."/>
            <person name="Beeman R.W."/>
            <person name="Beidler J."/>
            <person name="Brown S.J."/>
            <person name="Demuth J.P."/>
            <person name="Drury D.W."/>
            <person name="Du Y.Z."/>
            <person name="Fujiwara H."/>
            <person name="Lorenzen M."/>
            <person name="Maselli V."/>
            <person name="Osanai M."/>
            <person name="Park Y."/>
            <person name="Robertson H.M."/>
            <person name="Tu Z."/>
            <person name="Wang J.J."/>
            <person name="Wang S."/>
            <person name="Richards S."/>
            <person name="Song H."/>
            <person name="Zhang L."/>
            <person name="Sodergren E."/>
            <person name="Werner D."/>
            <person name="Stanke M."/>
            <person name="Morgenstern B."/>
            <person name="Solovyev V."/>
            <person name="Kosarev P."/>
            <person name="Brown G."/>
            <person name="Chen H.C."/>
            <person name="Ermolaeva O."/>
            <person name="Hlavina W."/>
            <person name="Kapustin Y."/>
            <person name="Kiryutin B."/>
            <person name="Kitts P."/>
            <person name="Maglott D."/>
            <person name="Pruitt K."/>
            <person name="Sapojnikov V."/>
            <person name="Souvorov A."/>
            <person name="Mackey A.J."/>
            <person name="Waterhouse R.M."/>
            <person name="Wyder S."/>
            <person name="Zdobnov E.M."/>
            <person name="Zdobnov E.M."/>
            <person name="Wyder S."/>
            <person name="Kriventseva E.V."/>
            <person name="Kadowaki T."/>
            <person name="Bork P."/>
            <person name="Aranda M."/>
            <person name="Bao R."/>
            <person name="Beermann A."/>
            <person name="Berns N."/>
            <person name="Bolognesi R."/>
            <person name="Bonneton F."/>
            <person name="Bopp D."/>
            <person name="Brown S.J."/>
            <person name="Bucher G."/>
            <person name="Butts T."/>
            <person name="Chaumot A."/>
            <person name="Denell R.E."/>
            <person name="Ferrier D.E."/>
            <person name="Friedrich M."/>
            <person name="Gordon C.M."/>
            <person name="Jindra M."/>
            <person name="Klingler M."/>
            <person name="Lan Q."/>
            <person name="Lattorff H.M."/>
            <person name="Laudet V."/>
            <person name="von Levetsow C."/>
            <person name="Liu Z."/>
            <person name="Lutz R."/>
            <person name="Lynch J.A."/>
            <person name="da Fonseca R.N."/>
            <person name="Posnien N."/>
            <person name="Reuter R."/>
            <person name="Roth S."/>
            <person name="Savard J."/>
            <person name="Schinko J.B."/>
            <person name="Schmitt C."/>
            <person name="Schoppmeier M."/>
            <person name="Schroder R."/>
            <person name="Shippy T.D."/>
            <person name="Simonnet F."/>
            <person name="Marques-Souza H."/>
            <person name="Tautz D."/>
            <person name="Tomoyasu Y."/>
            <person name="Trauner J."/>
            <person name="Van der Zee M."/>
            <person name="Vervoort M."/>
            <person name="Wittkopp N."/>
            <person name="Wimmer E.A."/>
            <person name="Yang X."/>
            <person name="Jones A.K."/>
            <person name="Sattelle D.B."/>
            <person name="Ebert P.R."/>
            <person name="Nelson D."/>
            <person name="Scott J.G."/>
            <person name="Beeman R.W."/>
            <person name="Muthukrishnan S."/>
            <person name="Kramer K.J."/>
            <person name="Arakane Y."/>
            <person name="Beeman R.W."/>
            <person name="Zhu Q."/>
            <person name="Hogenkamp D."/>
            <person name="Dixit R."/>
            <person name="Oppert B."/>
            <person name="Jiang H."/>
            <person name="Zou Z."/>
            <person name="Marshall J."/>
            <person name="Elpidina E."/>
            <person name="Vinokurov K."/>
            <person name="Oppert C."/>
            <person name="Zou Z."/>
            <person name="Evans J."/>
            <person name="Lu Z."/>
            <person name="Zhao P."/>
            <person name="Sumathipala N."/>
            <person name="Altincicek B."/>
            <person name="Vilcinskas A."/>
            <person name="Williams M."/>
            <person name="Hultmark D."/>
            <person name="Hetru C."/>
            <person name="Jiang H."/>
            <person name="Grimmelikhuijzen C.J."/>
            <person name="Hauser F."/>
            <person name="Cazzamali G."/>
            <person name="Williamson M."/>
            <person name="Park Y."/>
            <person name="Li B."/>
            <person name="Tanaka Y."/>
            <person name="Predel R."/>
            <person name="Neupert S."/>
            <person name="Schachtner J."/>
            <person name="Verleyen P."/>
            <person name="Raible F."/>
            <person name="Bork P."/>
            <person name="Friedrich M."/>
            <person name="Walden K.K."/>
            <person name="Robertson H.M."/>
            <person name="Angeli S."/>
            <person name="Foret S."/>
            <person name="Bucher G."/>
            <person name="Schuetz S."/>
            <person name="Maleszka R."/>
            <person name="Wimmer E.A."/>
            <person name="Beeman R.W."/>
            <person name="Lorenzen M."/>
            <person name="Tomoyasu Y."/>
            <person name="Miller S.C."/>
            <person name="Grossmann D."/>
            <person name="Bucher G."/>
        </authorList>
    </citation>
    <scope>NUCLEOTIDE SEQUENCE [LARGE SCALE GENOMIC DNA]</scope>
    <source>
        <strain evidence="1 2">Georgia GA2</strain>
    </source>
</reference>
<protein>
    <submittedName>
        <fullName evidence="1">Uncharacterized protein</fullName>
    </submittedName>
</protein>
<dbReference type="AlphaFoldDB" id="A0A139W8N1"/>
<keyword evidence="2" id="KW-1185">Reference proteome</keyword>
<gene>
    <name evidence="1" type="primary">AUGUSTUS-3.0.2_31874</name>
    <name evidence="1" type="ORF">TcasGA2_TC031874</name>
</gene>
<evidence type="ECO:0000313" key="2">
    <source>
        <dbReference type="Proteomes" id="UP000007266"/>
    </source>
</evidence>
<dbReference type="InParanoid" id="A0A139W8N1"/>
<sequence>MGYPILEAKVEGNTYTFTQKRFLKDYDTARTQKSSPLK</sequence>
<dbReference type="EMBL" id="KQ973144">
    <property type="protein sequence ID" value="KXZ75637.1"/>
    <property type="molecule type" value="Genomic_DNA"/>
</dbReference>
<dbReference type="Proteomes" id="UP000007266">
    <property type="component" value="Unassembled WGS sequence"/>
</dbReference>
<proteinExistence type="predicted"/>
<organism evidence="1 2">
    <name type="scientific">Tribolium castaneum</name>
    <name type="common">Red flour beetle</name>
    <dbReference type="NCBI Taxonomy" id="7070"/>
    <lineage>
        <taxon>Eukaryota</taxon>
        <taxon>Metazoa</taxon>
        <taxon>Ecdysozoa</taxon>
        <taxon>Arthropoda</taxon>
        <taxon>Hexapoda</taxon>
        <taxon>Insecta</taxon>
        <taxon>Pterygota</taxon>
        <taxon>Neoptera</taxon>
        <taxon>Endopterygota</taxon>
        <taxon>Coleoptera</taxon>
        <taxon>Polyphaga</taxon>
        <taxon>Cucujiformia</taxon>
        <taxon>Tenebrionidae</taxon>
        <taxon>Tenebrionidae incertae sedis</taxon>
        <taxon>Tribolium</taxon>
    </lineage>
</organism>
<evidence type="ECO:0000313" key="1">
    <source>
        <dbReference type="EMBL" id="KXZ75637.1"/>
    </source>
</evidence>
<name>A0A139W8N1_TRICA</name>
<reference evidence="1 2" key="2">
    <citation type="journal article" date="2010" name="Nucleic Acids Res.">
        <title>BeetleBase in 2010: revisions to provide comprehensive genomic information for Tribolium castaneum.</title>
        <authorList>
            <person name="Kim H.S."/>
            <person name="Murphy T."/>
            <person name="Xia J."/>
            <person name="Caragea D."/>
            <person name="Park Y."/>
            <person name="Beeman R.W."/>
            <person name="Lorenzen M.D."/>
            <person name="Butcher S."/>
            <person name="Manak J.R."/>
            <person name="Brown S.J."/>
        </authorList>
    </citation>
    <scope>NUCLEOTIDE SEQUENCE [LARGE SCALE GENOMIC DNA]</scope>
    <source>
        <strain evidence="1 2">Georgia GA2</strain>
    </source>
</reference>
<accession>A0A139W8N1</accession>